<dbReference type="Ensembl" id="ENSMLUT00000015258.2">
    <property type="protein sequence ID" value="ENSMLUP00000013899.2"/>
    <property type="gene ID" value="ENSMLUG00000015256.2"/>
</dbReference>
<keyword evidence="1" id="KW-1133">Transmembrane helix</keyword>
<name>G1PRW8_MYOLU</name>
<dbReference type="PANTHER" id="PTHR37339:SF1">
    <property type="entry name" value="TESTIS-EXPRESSED PROTEIN 29"/>
    <property type="match status" value="1"/>
</dbReference>
<sequence length="100" mass="11554">MRYMPELKKSHPQFLRSFAVCDIPLDHICSHNVSRDQCKGLGRCFHRGVCHEKSVSIYVHVFCALILLIAGAFIITMIYRVVQERKEKEATMELPLSFKS</sequence>
<protein>
    <recommendedName>
        <fullName evidence="4">Testis expressed 29</fullName>
    </recommendedName>
</protein>
<dbReference type="HOGENOM" id="CLU_2364915_0_0_1"/>
<evidence type="ECO:0000256" key="1">
    <source>
        <dbReference type="SAM" id="Phobius"/>
    </source>
</evidence>
<dbReference type="EMBL" id="AAPE02013970">
    <property type="status" value="NOT_ANNOTATED_CDS"/>
    <property type="molecule type" value="Genomic_DNA"/>
</dbReference>
<accession>G1PRW8</accession>
<dbReference type="OMA" id="VICHREV"/>
<organism evidence="2 3">
    <name type="scientific">Myotis lucifugus</name>
    <name type="common">Little brown bat</name>
    <dbReference type="NCBI Taxonomy" id="59463"/>
    <lineage>
        <taxon>Eukaryota</taxon>
        <taxon>Metazoa</taxon>
        <taxon>Chordata</taxon>
        <taxon>Craniata</taxon>
        <taxon>Vertebrata</taxon>
        <taxon>Euteleostomi</taxon>
        <taxon>Mammalia</taxon>
        <taxon>Eutheria</taxon>
        <taxon>Laurasiatheria</taxon>
        <taxon>Chiroptera</taxon>
        <taxon>Yangochiroptera</taxon>
        <taxon>Vespertilionidae</taxon>
        <taxon>Myotis</taxon>
    </lineage>
</organism>
<feature type="transmembrane region" description="Helical" evidence="1">
    <location>
        <begin position="57"/>
        <end position="82"/>
    </location>
</feature>
<evidence type="ECO:0000313" key="2">
    <source>
        <dbReference type="Ensembl" id="ENSMLUP00000013899.2"/>
    </source>
</evidence>
<dbReference type="eggNOG" id="ENOG502RWPU">
    <property type="taxonomic scope" value="Eukaryota"/>
</dbReference>
<reference evidence="2 3" key="1">
    <citation type="journal article" date="2011" name="Nature">
        <title>A high-resolution map of human evolutionary constraint using 29 mammals.</title>
        <authorList>
            <person name="Lindblad-Toh K."/>
            <person name="Garber M."/>
            <person name="Zuk O."/>
            <person name="Lin M.F."/>
            <person name="Parker B.J."/>
            <person name="Washietl S."/>
            <person name="Kheradpour P."/>
            <person name="Ernst J."/>
            <person name="Jordan G."/>
            <person name="Mauceli E."/>
            <person name="Ward L.D."/>
            <person name="Lowe C.B."/>
            <person name="Holloway A.K."/>
            <person name="Clamp M."/>
            <person name="Gnerre S."/>
            <person name="Alfoldi J."/>
            <person name="Beal K."/>
            <person name="Chang J."/>
            <person name="Clawson H."/>
            <person name="Cuff J."/>
            <person name="Di Palma F."/>
            <person name="Fitzgerald S."/>
            <person name="Flicek P."/>
            <person name="Guttman M."/>
            <person name="Hubisz M.J."/>
            <person name="Jaffe D.B."/>
            <person name="Jungreis I."/>
            <person name="Kent W.J."/>
            <person name="Kostka D."/>
            <person name="Lara M."/>
            <person name="Martins A.L."/>
            <person name="Massingham T."/>
            <person name="Moltke I."/>
            <person name="Raney B.J."/>
            <person name="Rasmussen M.D."/>
            <person name="Robinson J."/>
            <person name="Stark A."/>
            <person name="Vilella A.J."/>
            <person name="Wen J."/>
            <person name="Xie X."/>
            <person name="Zody M.C."/>
            <person name="Baldwin J."/>
            <person name="Bloom T."/>
            <person name="Chin C.W."/>
            <person name="Heiman D."/>
            <person name="Nicol R."/>
            <person name="Nusbaum C."/>
            <person name="Young S."/>
            <person name="Wilkinson J."/>
            <person name="Worley K.C."/>
            <person name="Kovar C.L."/>
            <person name="Muzny D.M."/>
            <person name="Gibbs R.A."/>
            <person name="Cree A."/>
            <person name="Dihn H.H."/>
            <person name="Fowler G."/>
            <person name="Jhangiani S."/>
            <person name="Joshi V."/>
            <person name="Lee S."/>
            <person name="Lewis L.R."/>
            <person name="Nazareth L.V."/>
            <person name="Okwuonu G."/>
            <person name="Santibanez J."/>
            <person name="Warren W.C."/>
            <person name="Mardis E.R."/>
            <person name="Weinstock G.M."/>
            <person name="Wilson R.K."/>
            <person name="Delehaunty K."/>
            <person name="Dooling D."/>
            <person name="Fronik C."/>
            <person name="Fulton L."/>
            <person name="Fulton B."/>
            <person name="Graves T."/>
            <person name="Minx P."/>
            <person name="Sodergren E."/>
            <person name="Birney E."/>
            <person name="Margulies E.H."/>
            <person name="Herrero J."/>
            <person name="Green E.D."/>
            <person name="Haussler D."/>
            <person name="Siepel A."/>
            <person name="Goldman N."/>
            <person name="Pollard K.S."/>
            <person name="Pedersen J.S."/>
            <person name="Lander E.S."/>
            <person name="Kellis M."/>
        </authorList>
    </citation>
    <scope>NUCLEOTIDE SEQUENCE [LARGE SCALE GENOMIC DNA]</scope>
</reference>
<gene>
    <name evidence="2" type="primary">TEX29</name>
</gene>
<dbReference type="STRING" id="59463.ENSMLUP00000013899"/>
<dbReference type="AlphaFoldDB" id="G1PRW8"/>
<dbReference type="Proteomes" id="UP000001074">
    <property type="component" value="Unassembled WGS sequence"/>
</dbReference>
<evidence type="ECO:0000313" key="3">
    <source>
        <dbReference type="Proteomes" id="UP000001074"/>
    </source>
</evidence>
<dbReference type="InParanoid" id="G1PRW8"/>
<keyword evidence="1" id="KW-0472">Membrane</keyword>
<dbReference type="InterPro" id="IPR031685">
    <property type="entry name" value="TEX29"/>
</dbReference>
<evidence type="ECO:0008006" key="4">
    <source>
        <dbReference type="Google" id="ProtNLM"/>
    </source>
</evidence>
<reference evidence="2" key="3">
    <citation type="submission" date="2025-09" db="UniProtKB">
        <authorList>
            <consortium name="Ensembl"/>
        </authorList>
    </citation>
    <scope>IDENTIFICATION</scope>
</reference>
<keyword evidence="3" id="KW-1185">Reference proteome</keyword>
<keyword evidence="1" id="KW-0812">Transmembrane</keyword>
<dbReference type="GeneTree" id="ENSGT00940000169077"/>
<proteinExistence type="predicted"/>
<dbReference type="PANTHER" id="PTHR37339">
    <property type="entry name" value="TESTIS-EXPRESSED PROTEIN 29"/>
    <property type="match status" value="1"/>
</dbReference>
<reference evidence="2" key="2">
    <citation type="submission" date="2025-08" db="UniProtKB">
        <authorList>
            <consortium name="Ensembl"/>
        </authorList>
    </citation>
    <scope>IDENTIFICATION</scope>
</reference>
<dbReference type="Pfam" id="PF15839">
    <property type="entry name" value="TEX29"/>
    <property type="match status" value="1"/>
</dbReference>